<proteinExistence type="predicted"/>
<dbReference type="AlphaFoldDB" id="M1VHC4"/>
<gene>
    <name evidence="1" type="ORF">CYME_CMJ121C</name>
</gene>
<dbReference type="Proteomes" id="UP000007014">
    <property type="component" value="Chromosome 10"/>
</dbReference>
<reference evidence="1 2" key="2">
    <citation type="journal article" date="2007" name="BMC Biol.">
        <title>A 100%-complete sequence reveals unusually simple genomic features in the hot-spring red alga Cyanidioschyzon merolae.</title>
        <authorList>
            <person name="Nozaki H."/>
            <person name="Takano H."/>
            <person name="Misumi O."/>
            <person name="Terasawa K."/>
            <person name="Matsuzaki M."/>
            <person name="Maruyama S."/>
            <person name="Nishida K."/>
            <person name="Yagisawa F."/>
            <person name="Yoshida Y."/>
            <person name="Fujiwara T."/>
            <person name="Takio S."/>
            <person name="Tamura K."/>
            <person name="Chung S.J."/>
            <person name="Nakamura S."/>
            <person name="Kuroiwa H."/>
            <person name="Tanaka K."/>
            <person name="Sato N."/>
            <person name="Kuroiwa T."/>
        </authorList>
    </citation>
    <scope>NUCLEOTIDE SEQUENCE [LARGE SCALE GENOMIC DNA]</scope>
    <source>
        <strain evidence="1 2">10D</strain>
    </source>
</reference>
<organism evidence="1 2">
    <name type="scientific">Cyanidioschyzon merolae (strain NIES-3377 / 10D)</name>
    <name type="common">Unicellular red alga</name>
    <dbReference type="NCBI Taxonomy" id="280699"/>
    <lineage>
        <taxon>Eukaryota</taxon>
        <taxon>Rhodophyta</taxon>
        <taxon>Bangiophyceae</taxon>
        <taxon>Cyanidiales</taxon>
        <taxon>Cyanidiaceae</taxon>
        <taxon>Cyanidioschyzon</taxon>
    </lineage>
</organism>
<reference evidence="1 2" key="1">
    <citation type="journal article" date="2004" name="Nature">
        <title>Genome sequence of the ultrasmall unicellular red alga Cyanidioschyzon merolae 10D.</title>
        <authorList>
            <person name="Matsuzaki M."/>
            <person name="Misumi O."/>
            <person name="Shin-i T."/>
            <person name="Maruyama S."/>
            <person name="Takahara M."/>
            <person name="Miyagishima S."/>
            <person name="Mori T."/>
            <person name="Nishida K."/>
            <person name="Yagisawa F."/>
            <person name="Nishida K."/>
            <person name="Yoshida Y."/>
            <person name="Nishimura Y."/>
            <person name="Nakao S."/>
            <person name="Kobayashi T."/>
            <person name="Momoyama Y."/>
            <person name="Higashiyama T."/>
            <person name="Minoda A."/>
            <person name="Sano M."/>
            <person name="Nomoto H."/>
            <person name="Oishi K."/>
            <person name="Hayashi H."/>
            <person name="Ohta F."/>
            <person name="Nishizaka S."/>
            <person name="Haga S."/>
            <person name="Miura S."/>
            <person name="Morishita T."/>
            <person name="Kabeya Y."/>
            <person name="Terasawa K."/>
            <person name="Suzuki Y."/>
            <person name="Ishii Y."/>
            <person name="Asakawa S."/>
            <person name="Takano H."/>
            <person name="Ohta N."/>
            <person name="Kuroiwa H."/>
            <person name="Tanaka K."/>
            <person name="Shimizu N."/>
            <person name="Sugano S."/>
            <person name="Sato N."/>
            <person name="Nozaki H."/>
            <person name="Ogasawara N."/>
            <person name="Kohara Y."/>
            <person name="Kuroiwa T."/>
        </authorList>
    </citation>
    <scope>NUCLEOTIDE SEQUENCE [LARGE SCALE GENOMIC DNA]</scope>
    <source>
        <strain evidence="1 2">10D</strain>
    </source>
</reference>
<dbReference type="Gramene" id="CMJ121CT">
    <property type="protein sequence ID" value="CMJ121CT"/>
    <property type="gene ID" value="CMJ121C"/>
</dbReference>
<name>M1VHC4_CYAM1</name>
<accession>M1VHC4</accession>
<dbReference type="KEGG" id="cme:CYME_CMJ121C"/>
<evidence type="ECO:0000313" key="1">
    <source>
        <dbReference type="EMBL" id="BAM80253.1"/>
    </source>
</evidence>
<dbReference type="RefSeq" id="XP_005534860.1">
    <property type="nucleotide sequence ID" value="XM_005534803.1"/>
</dbReference>
<dbReference type="OrthoDB" id="10374244at2759"/>
<dbReference type="GeneID" id="16994212"/>
<protein>
    <submittedName>
        <fullName evidence="1">Uncharacterized protein</fullName>
    </submittedName>
</protein>
<dbReference type="HOGENOM" id="CLU_1680423_0_0_1"/>
<sequence length="157" mass="18068">MLGFVTGLIPLTRNDSVVDSSLKRCRVRTSKVSLRMQLKRLRWSEFEDRAAYAPLPRNWAGEFDSIGPLDPPKSQEEKLPEQIFGQKYEKPLPLNITPEEEAAFKAFQSAEQRARQEAVARLAEKKQLETAAPGIMSNFDPAWVYKTPVLEYWRSRK</sequence>
<dbReference type="EMBL" id="AP006492">
    <property type="protein sequence ID" value="BAM80253.1"/>
    <property type="molecule type" value="Genomic_DNA"/>
</dbReference>
<evidence type="ECO:0000313" key="2">
    <source>
        <dbReference type="Proteomes" id="UP000007014"/>
    </source>
</evidence>
<keyword evidence="2" id="KW-1185">Reference proteome</keyword>